<dbReference type="PROSITE" id="PS50011">
    <property type="entry name" value="PROTEIN_KINASE_DOM"/>
    <property type="match status" value="1"/>
</dbReference>
<evidence type="ECO:0000313" key="8">
    <source>
        <dbReference type="EMBL" id="OMJ85147.1"/>
    </source>
</evidence>
<keyword evidence="1" id="KW-0808">Transferase</keyword>
<evidence type="ECO:0000256" key="5">
    <source>
        <dbReference type="PROSITE-ProRule" id="PRU10141"/>
    </source>
</evidence>
<feature type="binding site" evidence="5">
    <location>
        <position position="302"/>
    </location>
    <ligand>
        <name>ATP</name>
        <dbReference type="ChEBI" id="CHEBI:30616"/>
    </ligand>
</feature>
<accession>A0A1R2C813</accession>
<dbReference type="InterPro" id="IPR011009">
    <property type="entry name" value="Kinase-like_dom_sf"/>
</dbReference>
<dbReference type="SUPFAM" id="SSF56112">
    <property type="entry name" value="Protein kinase-like (PK-like)"/>
    <property type="match status" value="1"/>
</dbReference>
<dbReference type="PROSITE" id="PS00108">
    <property type="entry name" value="PROTEIN_KINASE_ST"/>
    <property type="match status" value="1"/>
</dbReference>
<evidence type="ECO:0000313" key="9">
    <source>
        <dbReference type="Proteomes" id="UP000187209"/>
    </source>
</evidence>
<organism evidence="8 9">
    <name type="scientific">Stentor coeruleus</name>
    <dbReference type="NCBI Taxonomy" id="5963"/>
    <lineage>
        <taxon>Eukaryota</taxon>
        <taxon>Sar</taxon>
        <taxon>Alveolata</taxon>
        <taxon>Ciliophora</taxon>
        <taxon>Postciliodesmatophora</taxon>
        <taxon>Heterotrichea</taxon>
        <taxon>Heterotrichida</taxon>
        <taxon>Stentoridae</taxon>
        <taxon>Stentor</taxon>
    </lineage>
</organism>
<feature type="domain" description="Protein kinase" evidence="7">
    <location>
        <begin position="273"/>
        <end position="533"/>
    </location>
</feature>
<evidence type="ECO:0000256" key="1">
    <source>
        <dbReference type="ARBA" id="ARBA00022679"/>
    </source>
</evidence>
<protein>
    <recommendedName>
        <fullName evidence="7">Protein kinase domain-containing protein</fullName>
    </recommendedName>
</protein>
<dbReference type="InterPro" id="IPR017441">
    <property type="entry name" value="Protein_kinase_ATP_BS"/>
</dbReference>
<evidence type="ECO:0000256" key="2">
    <source>
        <dbReference type="ARBA" id="ARBA00022741"/>
    </source>
</evidence>
<dbReference type="EMBL" id="MPUH01000246">
    <property type="protein sequence ID" value="OMJ85147.1"/>
    <property type="molecule type" value="Genomic_DNA"/>
</dbReference>
<dbReference type="GO" id="GO:0005524">
    <property type="term" value="F:ATP binding"/>
    <property type="evidence" value="ECO:0007669"/>
    <property type="project" value="UniProtKB-UniRule"/>
</dbReference>
<evidence type="ECO:0000259" key="7">
    <source>
        <dbReference type="PROSITE" id="PS50011"/>
    </source>
</evidence>
<keyword evidence="3" id="KW-0418">Kinase</keyword>
<dbReference type="Gene3D" id="1.10.510.10">
    <property type="entry name" value="Transferase(Phosphotransferase) domain 1"/>
    <property type="match status" value="1"/>
</dbReference>
<dbReference type="Pfam" id="PF00069">
    <property type="entry name" value="Pkinase"/>
    <property type="match status" value="1"/>
</dbReference>
<keyword evidence="9" id="KW-1185">Reference proteome</keyword>
<dbReference type="Proteomes" id="UP000187209">
    <property type="component" value="Unassembled WGS sequence"/>
</dbReference>
<dbReference type="CDD" id="cd06606">
    <property type="entry name" value="STKc_MAPKKK"/>
    <property type="match status" value="1"/>
</dbReference>
<dbReference type="PROSITE" id="PS00107">
    <property type="entry name" value="PROTEIN_KINASE_ATP"/>
    <property type="match status" value="1"/>
</dbReference>
<dbReference type="InterPro" id="IPR050538">
    <property type="entry name" value="MAP_kinase_kinase_kinase"/>
</dbReference>
<evidence type="ECO:0000256" key="6">
    <source>
        <dbReference type="SAM" id="MobiDB-lite"/>
    </source>
</evidence>
<dbReference type="PANTHER" id="PTHR48016:SF56">
    <property type="entry name" value="MAPKK KINASE"/>
    <property type="match status" value="1"/>
</dbReference>
<name>A0A1R2C813_9CILI</name>
<keyword evidence="2 5" id="KW-0547">Nucleotide-binding</keyword>
<feature type="region of interest" description="Disordered" evidence="6">
    <location>
        <begin position="137"/>
        <end position="171"/>
    </location>
</feature>
<keyword evidence="4 5" id="KW-0067">ATP-binding</keyword>
<dbReference type="InterPro" id="IPR000719">
    <property type="entry name" value="Prot_kinase_dom"/>
</dbReference>
<reference evidence="8 9" key="1">
    <citation type="submission" date="2016-11" db="EMBL/GenBank/DDBJ databases">
        <title>The macronuclear genome of Stentor coeruleus: a giant cell with tiny introns.</title>
        <authorList>
            <person name="Slabodnick M."/>
            <person name="Ruby J.G."/>
            <person name="Reiff S.B."/>
            <person name="Swart E.C."/>
            <person name="Gosai S."/>
            <person name="Prabakaran S."/>
            <person name="Witkowska E."/>
            <person name="Larue G.E."/>
            <person name="Fisher S."/>
            <person name="Freeman R.M."/>
            <person name="Gunawardena J."/>
            <person name="Chu W."/>
            <person name="Stover N.A."/>
            <person name="Gregory B.D."/>
            <person name="Nowacki M."/>
            <person name="Derisi J."/>
            <person name="Roy S.W."/>
            <person name="Marshall W.F."/>
            <person name="Sood P."/>
        </authorList>
    </citation>
    <scope>NUCLEOTIDE SEQUENCE [LARGE SCALE GENOMIC DNA]</scope>
    <source>
        <strain evidence="8">WM001</strain>
    </source>
</reference>
<dbReference type="OrthoDB" id="1043025at2759"/>
<dbReference type="AlphaFoldDB" id="A0A1R2C813"/>
<dbReference type="PANTHER" id="PTHR48016">
    <property type="entry name" value="MAP KINASE KINASE KINASE SSK2-RELATED-RELATED"/>
    <property type="match status" value="1"/>
</dbReference>
<sequence length="544" mass="61012">MKKHNLLDPLANVSPSLKVTLTPRLSASTATAQLKPRSFLKLPHMSSPDLRISTKSLSTLLGSSPKGKLSTHAIVFQGFNYKNKANNHEDQSSRALIPKVKSKIYSENLKIKLIPVQSPKQLEMKGIRIRPSVKDYSSDLSTKNETVSTKKSPELPEAKDLNSSYGSSELENDVKPVRSSIISMNSISQKKFNSPFVRKQTTKKSTVGSLISEHSLHNLQSFKGSTLNRECTIENIVDELNTTSNISVYNNLKIKLLDKDPMLNSINGKEIHWRVMELLGSGGFGQVMKVINIKSGKIFAVKRLFYNSANETQQRFIDSLIQEISILKKLKHKNIVKYLGSEILEGNYCMYIEYLSGGSLAKLLYLLGGLSEITVQAYTRQILKGIRFLHENGIIHRDLKSENILLDSNGKIKLCDFGSSKKYENELGESGDMQSMKGSLPWMAPEVMKQGGYGRKADIWSLGCVVLEMLTAKPPWNGIENQVMLMMRVAIYNEIPVIPSNISDNCKDFLSKCLQRDCNLRPTAQELLKHPFVYSSKKYNDISL</sequence>
<feature type="compositionally biased region" description="Polar residues" evidence="6">
    <location>
        <begin position="138"/>
        <end position="150"/>
    </location>
</feature>
<comment type="caution">
    <text evidence="8">The sequence shown here is derived from an EMBL/GenBank/DDBJ whole genome shotgun (WGS) entry which is preliminary data.</text>
</comment>
<dbReference type="GO" id="GO:0004672">
    <property type="term" value="F:protein kinase activity"/>
    <property type="evidence" value="ECO:0007669"/>
    <property type="project" value="InterPro"/>
</dbReference>
<dbReference type="InterPro" id="IPR008271">
    <property type="entry name" value="Ser/Thr_kinase_AS"/>
</dbReference>
<gene>
    <name evidence="8" type="ORF">SteCoe_13615</name>
</gene>
<evidence type="ECO:0000256" key="4">
    <source>
        <dbReference type="ARBA" id="ARBA00022840"/>
    </source>
</evidence>
<proteinExistence type="predicted"/>
<evidence type="ECO:0000256" key="3">
    <source>
        <dbReference type="ARBA" id="ARBA00022777"/>
    </source>
</evidence>
<feature type="compositionally biased region" description="Basic and acidic residues" evidence="6">
    <location>
        <begin position="151"/>
        <end position="160"/>
    </location>
</feature>
<dbReference type="SMART" id="SM00220">
    <property type="entry name" value="S_TKc"/>
    <property type="match status" value="1"/>
</dbReference>